<feature type="transmembrane region" description="Helical" evidence="1">
    <location>
        <begin position="193"/>
        <end position="211"/>
    </location>
</feature>
<evidence type="ECO:0000313" key="2">
    <source>
        <dbReference type="EMBL" id="EEF62897.1"/>
    </source>
</evidence>
<dbReference type="STRING" id="320771.Cflav_PD5532"/>
<gene>
    <name evidence="2" type="ORF">Cflav_PD5532</name>
</gene>
<evidence type="ECO:0000313" key="3">
    <source>
        <dbReference type="Proteomes" id="UP000003688"/>
    </source>
</evidence>
<accession>B9XBL2</accession>
<keyword evidence="1" id="KW-0812">Transmembrane</keyword>
<dbReference type="EMBL" id="ABOX02000003">
    <property type="protein sequence ID" value="EEF62897.1"/>
    <property type="molecule type" value="Genomic_DNA"/>
</dbReference>
<feature type="transmembrane region" description="Helical" evidence="1">
    <location>
        <begin position="552"/>
        <end position="576"/>
    </location>
</feature>
<protein>
    <submittedName>
        <fullName evidence="2">Putative ABC transporter, permease protein</fullName>
    </submittedName>
</protein>
<feature type="transmembrane region" description="Helical" evidence="1">
    <location>
        <begin position="355"/>
        <end position="373"/>
    </location>
</feature>
<feature type="transmembrane region" description="Helical" evidence="1">
    <location>
        <begin position="71"/>
        <end position="91"/>
    </location>
</feature>
<feature type="transmembrane region" description="Helical" evidence="1">
    <location>
        <begin position="123"/>
        <end position="141"/>
    </location>
</feature>
<dbReference type="OrthoDB" id="6014113at2"/>
<keyword evidence="1" id="KW-0472">Membrane</keyword>
<dbReference type="Proteomes" id="UP000003688">
    <property type="component" value="Unassembled WGS sequence"/>
</dbReference>
<feature type="transmembrane region" description="Helical" evidence="1">
    <location>
        <begin position="466"/>
        <end position="495"/>
    </location>
</feature>
<feature type="transmembrane region" description="Helical" evidence="1">
    <location>
        <begin position="516"/>
        <end position="546"/>
    </location>
</feature>
<proteinExistence type="predicted"/>
<sequence>MNSALIYLLVKSWQNRNWMRVRRLKQPKYLIFAIIGAGYFYSYFIGFLFNPKRFAGGMGVGPFGASASDPVLWQSIGALILLVIFLGMWIFPTERAALVLSEAEVAFLFPAPIDRKTLVRFKLLKAQVAIVTSVIFLQFIGVLTGRTRSLEAGLIHGIGWWLIFSILSLHKLGASFARTMLLDHGISNWKRRGMVLTLAGLGVAGVAVWVMKEIPRPDFSELTGMEDLKYYGEQILESGPLPYLLFPFRLIVKPYLAPDLVSFLVALAPAALLVVVHYVWVMRSDVAFEEASVEASQKMAERIANIRASRSNGGAMIKPRKKKRAPFELKPSGLPSVALLWKNLIHAGHSFTPRFWLRLLVVGVILCMYLRGTGFGSEVMPVIAILIPMLMAWSLLIGPQLFRQDFRSDMAMADVLKTYPLKSWQLALGELLAPTVILTFVHWFLIVMGVLMFYKFDGRAIPLGMRISAGLALAVIMPGLNLICLMIPNCAVLLFPGWFQAGKDAPQGIEATGQRLVLALGQFFVFAVTILPPAIVFGLVMLVGGLMGNPVLILPVAAIPAAILIAAECWGGLLLLGRLFERYDLSGETGA</sequence>
<feature type="transmembrane region" description="Helical" evidence="1">
    <location>
        <begin position="29"/>
        <end position="51"/>
    </location>
</feature>
<reference evidence="2 3" key="1">
    <citation type="journal article" date="2011" name="J. Bacteriol.">
        <title>Genome sequence of 'Pedosphaera parvula' Ellin514, an aerobic Verrucomicrobial isolate from pasture soil.</title>
        <authorList>
            <person name="Kant R."/>
            <person name="van Passel M.W."/>
            <person name="Sangwan P."/>
            <person name="Palva A."/>
            <person name="Lucas S."/>
            <person name="Copeland A."/>
            <person name="Lapidus A."/>
            <person name="Glavina Del Rio T."/>
            <person name="Dalin E."/>
            <person name="Tice H."/>
            <person name="Bruce D."/>
            <person name="Goodwin L."/>
            <person name="Pitluck S."/>
            <person name="Chertkov O."/>
            <person name="Larimer F.W."/>
            <person name="Land M.L."/>
            <person name="Hauser L."/>
            <person name="Brettin T.S."/>
            <person name="Detter J.C."/>
            <person name="Han S."/>
            <person name="de Vos W.M."/>
            <person name="Janssen P.H."/>
            <person name="Smidt H."/>
        </authorList>
    </citation>
    <scope>NUCLEOTIDE SEQUENCE [LARGE SCALE GENOMIC DNA]</scope>
    <source>
        <strain evidence="2 3">Ellin514</strain>
    </source>
</reference>
<feature type="transmembrane region" description="Helical" evidence="1">
    <location>
        <begin position="431"/>
        <end position="454"/>
    </location>
</feature>
<organism evidence="2 3">
    <name type="scientific">Pedosphaera parvula (strain Ellin514)</name>
    <dbReference type="NCBI Taxonomy" id="320771"/>
    <lineage>
        <taxon>Bacteria</taxon>
        <taxon>Pseudomonadati</taxon>
        <taxon>Verrucomicrobiota</taxon>
        <taxon>Pedosphaerae</taxon>
        <taxon>Pedosphaerales</taxon>
        <taxon>Pedosphaeraceae</taxon>
        <taxon>Pedosphaera</taxon>
    </lineage>
</organism>
<feature type="transmembrane region" description="Helical" evidence="1">
    <location>
        <begin position="153"/>
        <end position="172"/>
    </location>
</feature>
<keyword evidence="3" id="KW-1185">Reference proteome</keyword>
<feature type="transmembrane region" description="Helical" evidence="1">
    <location>
        <begin position="260"/>
        <end position="281"/>
    </location>
</feature>
<keyword evidence="1" id="KW-1133">Transmembrane helix</keyword>
<name>B9XBL2_PEDPL</name>
<comment type="caution">
    <text evidence="2">The sequence shown here is derived from an EMBL/GenBank/DDBJ whole genome shotgun (WGS) entry which is preliminary data.</text>
</comment>
<feature type="transmembrane region" description="Helical" evidence="1">
    <location>
        <begin position="379"/>
        <end position="402"/>
    </location>
</feature>
<evidence type="ECO:0000256" key="1">
    <source>
        <dbReference type="SAM" id="Phobius"/>
    </source>
</evidence>
<dbReference type="AlphaFoldDB" id="B9XBL2"/>
<dbReference type="RefSeq" id="WP_007413210.1">
    <property type="nucleotide sequence ID" value="NZ_ABOX02000003.1"/>
</dbReference>